<comment type="caution">
    <text evidence="2">The sequence shown here is derived from an EMBL/GenBank/DDBJ whole genome shotgun (WGS) entry which is preliminary data.</text>
</comment>
<dbReference type="Proteomes" id="UP000189835">
    <property type="component" value="Unassembled WGS sequence"/>
</dbReference>
<name>A0A1V4BYH5_MICAE</name>
<dbReference type="AlphaFoldDB" id="A0A1V4BYH5"/>
<organism evidence="2 3">
    <name type="scientific">Microcystis aeruginosa KW</name>
    <dbReference type="NCBI Taxonomy" id="1960155"/>
    <lineage>
        <taxon>Bacteria</taxon>
        <taxon>Bacillati</taxon>
        <taxon>Cyanobacteriota</taxon>
        <taxon>Cyanophyceae</taxon>
        <taxon>Oscillatoriophycideae</taxon>
        <taxon>Chroococcales</taxon>
        <taxon>Microcystaceae</taxon>
        <taxon>Microcystis</taxon>
    </lineage>
</organism>
<dbReference type="EMBL" id="MVGR01000002">
    <property type="protein sequence ID" value="OPF19772.1"/>
    <property type="molecule type" value="Genomic_DNA"/>
</dbReference>
<protein>
    <recommendedName>
        <fullName evidence="4">AT hook motif protein</fullName>
    </recommendedName>
</protein>
<feature type="region of interest" description="Disordered" evidence="1">
    <location>
        <begin position="23"/>
        <end position="62"/>
    </location>
</feature>
<feature type="compositionally biased region" description="Polar residues" evidence="1">
    <location>
        <begin position="23"/>
        <end position="39"/>
    </location>
</feature>
<evidence type="ECO:0000313" key="3">
    <source>
        <dbReference type="Proteomes" id="UP000189835"/>
    </source>
</evidence>
<sequence length="102" mass="11607">MYIIISHIVSTLTKKVFKTAMPTQENHNLTSTDRISESQGDVAKVAASKRRGRPPKSEEEKYRSTHILFHPKIIEWARAEAEKRGIGYQSVINEVLLDMINA</sequence>
<evidence type="ECO:0000256" key="1">
    <source>
        <dbReference type="SAM" id="MobiDB-lite"/>
    </source>
</evidence>
<accession>A0A1V4BYH5</accession>
<gene>
    <name evidence="2" type="ORF">B1L04_03030</name>
</gene>
<proteinExistence type="predicted"/>
<reference evidence="2 3" key="1">
    <citation type="submission" date="2017-02" db="EMBL/GenBank/DDBJ databases">
        <title>Genome sequence of Microcystis aeruginosa KW.</title>
        <authorList>
            <person name="Oh H.-M."/>
            <person name="Ahn C.-Y."/>
            <person name="Jeong H."/>
            <person name="Srivastava A."/>
            <person name="Lee H.-G."/>
            <person name="Kang S.-R."/>
        </authorList>
    </citation>
    <scope>NUCLEOTIDE SEQUENCE [LARGE SCALE GENOMIC DNA]</scope>
    <source>
        <strain evidence="2 3">KW</strain>
    </source>
</reference>
<evidence type="ECO:0008006" key="4">
    <source>
        <dbReference type="Google" id="ProtNLM"/>
    </source>
</evidence>
<evidence type="ECO:0000313" key="2">
    <source>
        <dbReference type="EMBL" id="OPF19772.1"/>
    </source>
</evidence>